<evidence type="ECO:0000256" key="1">
    <source>
        <dbReference type="ARBA" id="ARBA00001946"/>
    </source>
</evidence>
<feature type="region of interest" description="Disordered" evidence="8">
    <location>
        <begin position="557"/>
        <end position="576"/>
    </location>
</feature>
<dbReference type="GO" id="GO:0006166">
    <property type="term" value="P:purine ribonucleoside salvage"/>
    <property type="evidence" value="ECO:0007669"/>
    <property type="project" value="TreeGrafter"/>
</dbReference>
<organism evidence="12 13">
    <name type="scientific">Pandoraea anhela</name>
    <dbReference type="NCBI Taxonomy" id="2508295"/>
    <lineage>
        <taxon>Bacteria</taxon>
        <taxon>Pseudomonadati</taxon>
        <taxon>Pseudomonadota</taxon>
        <taxon>Betaproteobacteria</taxon>
        <taxon>Burkholderiales</taxon>
        <taxon>Burkholderiaceae</taxon>
        <taxon>Pandoraea</taxon>
    </lineage>
</organism>
<dbReference type="OrthoDB" id="9806956at2"/>
<dbReference type="PANTHER" id="PTHR45745">
    <property type="entry name" value="PHOSPHOMANNOMUTASE 45A"/>
    <property type="match status" value="1"/>
</dbReference>
<keyword evidence="3" id="KW-0597">Phosphoprotein</keyword>
<reference evidence="12 13" key="1">
    <citation type="submission" date="2019-08" db="EMBL/GenBank/DDBJ databases">
        <authorList>
            <person name="Peeters C."/>
        </authorList>
    </citation>
    <scope>NUCLEOTIDE SEQUENCE [LARGE SCALE GENOMIC DNA]</scope>
    <source>
        <strain evidence="12 13">LMG 31108</strain>
    </source>
</reference>
<gene>
    <name evidence="12" type="ORF">PAN31108_02743</name>
</gene>
<feature type="domain" description="Alpha-D-phosphohexomutase alpha/beta/alpha" evidence="10">
    <location>
        <begin position="221"/>
        <end position="327"/>
    </location>
</feature>
<evidence type="ECO:0000256" key="7">
    <source>
        <dbReference type="NCBIfam" id="TIGR01132"/>
    </source>
</evidence>
<dbReference type="Pfam" id="PF02879">
    <property type="entry name" value="PGM_PMM_II"/>
    <property type="match status" value="1"/>
</dbReference>
<evidence type="ECO:0000259" key="10">
    <source>
        <dbReference type="Pfam" id="PF02879"/>
    </source>
</evidence>
<dbReference type="Proteomes" id="UP000406256">
    <property type="component" value="Unassembled WGS sequence"/>
</dbReference>
<dbReference type="NCBIfam" id="TIGR01132">
    <property type="entry name" value="pgm"/>
    <property type="match status" value="1"/>
</dbReference>
<evidence type="ECO:0000256" key="6">
    <source>
        <dbReference type="ARBA" id="ARBA00023235"/>
    </source>
</evidence>
<accession>A0A5E4VQP1</accession>
<evidence type="ECO:0000256" key="3">
    <source>
        <dbReference type="ARBA" id="ARBA00022553"/>
    </source>
</evidence>
<feature type="domain" description="Alpha-D-phosphohexomutase alpha/beta/alpha" evidence="11">
    <location>
        <begin position="334"/>
        <end position="447"/>
    </location>
</feature>
<evidence type="ECO:0000259" key="11">
    <source>
        <dbReference type="Pfam" id="PF02880"/>
    </source>
</evidence>
<evidence type="ECO:0000313" key="13">
    <source>
        <dbReference type="Proteomes" id="UP000406256"/>
    </source>
</evidence>
<comment type="cofactor">
    <cofactor evidence="1">
        <name>Mg(2+)</name>
        <dbReference type="ChEBI" id="CHEBI:18420"/>
    </cofactor>
</comment>
<dbReference type="GO" id="GO:0008973">
    <property type="term" value="F:phosphopentomutase activity"/>
    <property type="evidence" value="ECO:0007669"/>
    <property type="project" value="TreeGrafter"/>
</dbReference>
<evidence type="ECO:0000259" key="9">
    <source>
        <dbReference type="Pfam" id="PF02878"/>
    </source>
</evidence>
<dbReference type="InterPro" id="IPR005852">
    <property type="entry name" value="PGM_a-D-Glc-sp"/>
</dbReference>
<dbReference type="Pfam" id="PF02878">
    <property type="entry name" value="PGM_PMM_I"/>
    <property type="match status" value="1"/>
</dbReference>
<dbReference type="InterPro" id="IPR005844">
    <property type="entry name" value="A-D-PHexomutase_a/b/a-I"/>
</dbReference>
<dbReference type="GO" id="GO:0000287">
    <property type="term" value="F:magnesium ion binding"/>
    <property type="evidence" value="ECO:0007669"/>
    <property type="project" value="InterPro"/>
</dbReference>
<feature type="domain" description="Alpha-D-phosphohexomutase alpha/beta/alpha" evidence="9">
    <location>
        <begin position="51"/>
        <end position="191"/>
    </location>
</feature>
<evidence type="ECO:0000313" key="12">
    <source>
        <dbReference type="EMBL" id="VVE13370.1"/>
    </source>
</evidence>
<evidence type="ECO:0000256" key="5">
    <source>
        <dbReference type="ARBA" id="ARBA00022842"/>
    </source>
</evidence>
<dbReference type="Pfam" id="PF02880">
    <property type="entry name" value="PGM_PMM_III"/>
    <property type="match status" value="1"/>
</dbReference>
<dbReference type="EC" id="5.4.2.2" evidence="7"/>
<dbReference type="AlphaFoldDB" id="A0A5E4VQP1"/>
<dbReference type="GO" id="GO:0004614">
    <property type="term" value="F:phosphoglucomutase activity"/>
    <property type="evidence" value="ECO:0007669"/>
    <property type="project" value="UniProtKB-UniRule"/>
</dbReference>
<keyword evidence="13" id="KW-1185">Reference proteome</keyword>
<dbReference type="InterPro" id="IPR005846">
    <property type="entry name" value="A-D-PHexomutase_a/b/a-III"/>
</dbReference>
<dbReference type="RefSeq" id="WP_150669387.1">
    <property type="nucleotide sequence ID" value="NZ_CABPSB010000008.1"/>
</dbReference>
<evidence type="ECO:0000256" key="4">
    <source>
        <dbReference type="ARBA" id="ARBA00022723"/>
    </source>
</evidence>
<keyword evidence="5" id="KW-0460">Magnesium</keyword>
<dbReference type="Gene3D" id="3.30.310.50">
    <property type="entry name" value="Alpha-D-phosphohexomutase, C-terminal domain"/>
    <property type="match status" value="1"/>
</dbReference>
<comment type="similarity">
    <text evidence="2">Belongs to the phosphohexose mutase family.</text>
</comment>
<dbReference type="PROSITE" id="PS00710">
    <property type="entry name" value="PGM_PMM"/>
    <property type="match status" value="1"/>
</dbReference>
<name>A0A5E4VQP1_9BURK</name>
<keyword evidence="4" id="KW-0479">Metal-binding</keyword>
<dbReference type="EMBL" id="CABPSB010000008">
    <property type="protein sequence ID" value="VVE13370.1"/>
    <property type="molecule type" value="Genomic_DNA"/>
</dbReference>
<dbReference type="InterPro" id="IPR005845">
    <property type="entry name" value="A-D-PHexomutase_a/b/a-II"/>
</dbReference>
<dbReference type="SUPFAM" id="SSF55957">
    <property type="entry name" value="Phosphoglucomutase, C-terminal domain"/>
    <property type="match status" value="1"/>
</dbReference>
<sequence length="621" mass="66815">MNESRTLASGLGSVSPYAGQPLSPDKLVNVSRLVTAYYCNTPDPEILAQRVAFGTSGHRGSSFLTTFNEAHILAISQAICRYRQRHGIDGPIFVGIDTHALSEPAFATVMRVFAGNGLDVMISAGGEYTPTPAVSHAIVSYNRRRTERFADGVVITPSHNPPDNGGIKYNPPHGGPAESVVTRWIEMQANELLRSGLRTMPGISVEQAMRASTTHPYDFLKAYVDDLQNVIDMDVLRASCIHMGVDPLGGAGVHYWPAIADRYGLNLTVTRTTVDPTFGFMTADWDGRIRMDPSSAYAMQGLIAQKDAFDVAFACDTDHDRHGIVTPRAGLLAPNHYFAATVEYLFEHRPDWPLDAAIGKTVVGSQLIDRLASKLGRRLYEVPVGFKWFAAGLLDGSLAVAGEESAGTGFLRRDGTTWTTDKDGLIPALLAGEMLARTGQDPGARYQTLTYALGFPVQARHEASATPAQKAALAALSADKVRSKRLAGEPINAILTRAPGNDAPIGGLKVVADHGWFAARPSGTEAIYKIYGESFQGEHHLQQLLSEAQAIVDEALDDATPPPSKRASPASPHDSQLRLVTSLAHYRNSSGRKRLIPGDASGAYTTGGGPYAYPPSRYPLL</sequence>
<dbReference type="PANTHER" id="PTHR45745:SF1">
    <property type="entry name" value="PHOSPHOGLUCOMUTASE 2B-RELATED"/>
    <property type="match status" value="1"/>
</dbReference>
<keyword evidence="6" id="KW-0413">Isomerase</keyword>
<dbReference type="CDD" id="cd05801">
    <property type="entry name" value="PGM_like3"/>
    <property type="match status" value="1"/>
</dbReference>
<proteinExistence type="inferred from homology"/>
<dbReference type="InterPro" id="IPR036900">
    <property type="entry name" value="A-D-PHexomutase_C_sf"/>
</dbReference>
<dbReference type="InterPro" id="IPR016066">
    <property type="entry name" value="A-D-PHexomutase_CS"/>
</dbReference>
<dbReference type="InterPro" id="IPR016055">
    <property type="entry name" value="A-D-PHexomutase_a/b/a-I/II/III"/>
</dbReference>
<dbReference type="SUPFAM" id="SSF53738">
    <property type="entry name" value="Phosphoglucomutase, first 3 domains"/>
    <property type="match status" value="3"/>
</dbReference>
<evidence type="ECO:0000256" key="8">
    <source>
        <dbReference type="SAM" id="MobiDB-lite"/>
    </source>
</evidence>
<dbReference type="GO" id="GO:0005975">
    <property type="term" value="P:carbohydrate metabolic process"/>
    <property type="evidence" value="ECO:0007669"/>
    <property type="project" value="UniProtKB-UniRule"/>
</dbReference>
<evidence type="ECO:0000256" key="2">
    <source>
        <dbReference type="ARBA" id="ARBA00010231"/>
    </source>
</evidence>
<protein>
    <recommendedName>
        <fullName evidence="7">Phosphoglucomutase</fullName>
        <ecNumber evidence="7">5.4.2.2</ecNumber>
    </recommendedName>
</protein>
<dbReference type="Gene3D" id="3.40.120.10">
    <property type="entry name" value="Alpha-D-Glucose-1,6-Bisphosphate, subunit A, domain 3"/>
    <property type="match status" value="3"/>
</dbReference>